<dbReference type="Proteomes" id="UP000030765">
    <property type="component" value="Unassembled WGS sequence"/>
</dbReference>
<protein>
    <submittedName>
        <fullName evidence="2 3">SAM-dependent methyltransferase</fullName>
    </submittedName>
</protein>
<keyword evidence="2" id="KW-0489">Methyltransferase</keyword>
<dbReference type="GO" id="GO:0008168">
    <property type="term" value="F:methyltransferase activity"/>
    <property type="evidence" value="ECO:0007669"/>
    <property type="project" value="UniProtKB-KW"/>
</dbReference>
<name>A0A084W8V5_ANOSI</name>
<dbReference type="EMBL" id="ATLV01021518">
    <property type="status" value="NOT_ANNOTATED_CDS"/>
    <property type="molecule type" value="Genomic_DNA"/>
</dbReference>
<dbReference type="VEuPathDB" id="VectorBase:ASIC014555"/>
<sequence>MGLFGVPFAVVYCLPRRITRHNFVFGPFGVSVPVEFPASCACRSLPVFGLGKLPSHSLRPPSSTTRHKVNIGRFDSIFAPGVLEKKDRSPVRSEKMEWMATRSTLGSSLLASTERATVTVKDSSSLPPAPSPPGPRLRSAGGGNDMNPRASCTLDLTQDRIVGFWSMTIAVNDNWGPCFEGFSFSRGTSEDSGSVRRCDERLEKWGGKPLKN</sequence>
<organism evidence="2">
    <name type="scientific">Anopheles sinensis</name>
    <name type="common">Mosquito</name>
    <dbReference type="NCBI Taxonomy" id="74873"/>
    <lineage>
        <taxon>Eukaryota</taxon>
        <taxon>Metazoa</taxon>
        <taxon>Ecdysozoa</taxon>
        <taxon>Arthropoda</taxon>
        <taxon>Hexapoda</taxon>
        <taxon>Insecta</taxon>
        <taxon>Pterygota</taxon>
        <taxon>Neoptera</taxon>
        <taxon>Endopterygota</taxon>
        <taxon>Diptera</taxon>
        <taxon>Nematocera</taxon>
        <taxon>Culicoidea</taxon>
        <taxon>Culicidae</taxon>
        <taxon>Anophelinae</taxon>
        <taxon>Anopheles</taxon>
    </lineage>
</organism>
<dbReference type="EMBL" id="KE525319">
    <property type="protein sequence ID" value="KFB46649.1"/>
    <property type="molecule type" value="Genomic_DNA"/>
</dbReference>
<reference evidence="2 4" key="1">
    <citation type="journal article" date="2014" name="BMC Genomics">
        <title>Genome sequence of Anopheles sinensis provides insight into genetics basis of mosquito competence for malaria parasites.</title>
        <authorList>
            <person name="Zhou D."/>
            <person name="Zhang D."/>
            <person name="Ding G."/>
            <person name="Shi L."/>
            <person name="Hou Q."/>
            <person name="Ye Y."/>
            <person name="Xu Y."/>
            <person name="Zhou H."/>
            <person name="Xiong C."/>
            <person name="Li S."/>
            <person name="Yu J."/>
            <person name="Hong S."/>
            <person name="Yu X."/>
            <person name="Zou P."/>
            <person name="Chen C."/>
            <person name="Chang X."/>
            <person name="Wang W."/>
            <person name="Lv Y."/>
            <person name="Sun Y."/>
            <person name="Ma L."/>
            <person name="Shen B."/>
            <person name="Zhu C."/>
        </authorList>
    </citation>
    <scope>NUCLEOTIDE SEQUENCE [LARGE SCALE GENOMIC DNA]</scope>
</reference>
<gene>
    <name evidence="2" type="ORF">ZHAS_00014555</name>
</gene>
<dbReference type="AlphaFoldDB" id="A0A084W8V5"/>
<evidence type="ECO:0000313" key="3">
    <source>
        <dbReference type="EnsemblMetazoa" id="ASIC014555-PA"/>
    </source>
</evidence>
<reference evidence="3" key="2">
    <citation type="submission" date="2020-05" db="UniProtKB">
        <authorList>
            <consortium name="EnsemblMetazoa"/>
        </authorList>
    </citation>
    <scope>IDENTIFICATION</scope>
</reference>
<evidence type="ECO:0000313" key="2">
    <source>
        <dbReference type="EMBL" id="KFB46649.1"/>
    </source>
</evidence>
<keyword evidence="4" id="KW-1185">Reference proteome</keyword>
<dbReference type="EnsemblMetazoa" id="ASIC014555-RA">
    <property type="protein sequence ID" value="ASIC014555-PA"/>
    <property type="gene ID" value="ASIC014555"/>
</dbReference>
<keyword evidence="2" id="KW-0808">Transferase</keyword>
<evidence type="ECO:0000313" key="4">
    <source>
        <dbReference type="Proteomes" id="UP000030765"/>
    </source>
</evidence>
<proteinExistence type="predicted"/>
<accession>A0A084W8V5</accession>
<evidence type="ECO:0000256" key="1">
    <source>
        <dbReference type="SAM" id="MobiDB-lite"/>
    </source>
</evidence>
<dbReference type="GO" id="GO:0032259">
    <property type="term" value="P:methylation"/>
    <property type="evidence" value="ECO:0007669"/>
    <property type="project" value="UniProtKB-KW"/>
</dbReference>
<feature type="region of interest" description="Disordered" evidence="1">
    <location>
        <begin position="118"/>
        <end position="151"/>
    </location>
</feature>